<name>A0ABN0RTR3_9FLAO</name>
<dbReference type="RefSeq" id="WP_034643243.1">
    <property type="nucleotide sequence ID" value="NZ_ARZX01000001.1"/>
</dbReference>
<organism evidence="2 3">
    <name type="scientific">Cellulophaga geojensis KL-A</name>
    <dbReference type="NCBI Taxonomy" id="1328323"/>
    <lineage>
        <taxon>Bacteria</taxon>
        <taxon>Pseudomonadati</taxon>
        <taxon>Bacteroidota</taxon>
        <taxon>Flavobacteriia</taxon>
        <taxon>Flavobacteriales</taxon>
        <taxon>Flavobacteriaceae</taxon>
        <taxon>Cellulophaga</taxon>
    </lineage>
</organism>
<accession>A0ABN0RTR3</accession>
<reference evidence="2 3" key="1">
    <citation type="journal article" date="2014" name="Genome Announc.">
        <title>Draft Genome Sequence of the Carrageenan-Degrading Bacterium Cellulophaga sp. Strain KL-A, Isolated from Decaying Marine Algae.</title>
        <authorList>
            <person name="Shan D."/>
            <person name="Ying J."/>
            <person name="Li X."/>
            <person name="Gao Z."/>
            <person name="Wei G."/>
            <person name="Shao Z."/>
        </authorList>
    </citation>
    <scope>NUCLEOTIDE SEQUENCE [LARGE SCALE GENOMIC DNA]</scope>
    <source>
        <strain evidence="2 3">KL-A</strain>
    </source>
</reference>
<evidence type="ECO:0000259" key="1">
    <source>
        <dbReference type="PROSITE" id="PS51502"/>
    </source>
</evidence>
<evidence type="ECO:0000313" key="2">
    <source>
        <dbReference type="EMBL" id="EWH15316.1"/>
    </source>
</evidence>
<dbReference type="PROSITE" id="PS51502">
    <property type="entry name" value="S_R_A_B_BARREL"/>
    <property type="match status" value="1"/>
</dbReference>
<evidence type="ECO:0000313" key="3">
    <source>
        <dbReference type="Proteomes" id="UP000019275"/>
    </source>
</evidence>
<dbReference type="SUPFAM" id="SSF54909">
    <property type="entry name" value="Dimeric alpha+beta barrel"/>
    <property type="match status" value="1"/>
</dbReference>
<keyword evidence="3" id="KW-1185">Reference proteome</keyword>
<dbReference type="EMBL" id="ARZX01000001">
    <property type="protein sequence ID" value="EWH15316.1"/>
    <property type="molecule type" value="Genomic_DNA"/>
</dbReference>
<protein>
    <submittedName>
        <fullName evidence="2">Stress responsive alpha-beta barrel domain-containing protein</fullName>
    </submittedName>
</protein>
<dbReference type="Proteomes" id="UP000019275">
    <property type="component" value="Unassembled WGS sequence"/>
</dbReference>
<dbReference type="InterPro" id="IPR011008">
    <property type="entry name" value="Dimeric_a/b-barrel"/>
</dbReference>
<dbReference type="SMART" id="SM00886">
    <property type="entry name" value="Dabb"/>
    <property type="match status" value="1"/>
</dbReference>
<proteinExistence type="predicted"/>
<dbReference type="Pfam" id="PF07876">
    <property type="entry name" value="Dabb"/>
    <property type="match status" value="1"/>
</dbReference>
<comment type="caution">
    <text evidence="2">The sequence shown here is derived from an EMBL/GenBank/DDBJ whole genome shotgun (WGS) entry which is preliminary data.</text>
</comment>
<sequence length="109" mass="12445">MSVNNFESAFVHNVYFWLKNPDSEDDRKAFVTSLRKFLNASKYASTNFIGTPPAATRDVVDGSFTFSLLVSFTSAENQQKYQDEEAHLTFIEESARLWDKVIVYDSTTV</sequence>
<dbReference type="InterPro" id="IPR013097">
    <property type="entry name" value="Dabb"/>
</dbReference>
<dbReference type="Gene3D" id="3.30.70.100">
    <property type="match status" value="1"/>
</dbReference>
<feature type="domain" description="Stress-response A/B barrel" evidence="1">
    <location>
        <begin position="10"/>
        <end position="106"/>
    </location>
</feature>
<gene>
    <name evidence="2" type="ORF">KLA_02115</name>
</gene>